<evidence type="ECO:0000313" key="2">
    <source>
        <dbReference type="EMBL" id="KDN43947.1"/>
    </source>
</evidence>
<dbReference type="GeneID" id="25265673"/>
<organism evidence="2 3">
    <name type="scientific">Tilletiaria anomala (strain ATCC 24038 / CBS 436.72 / UBC 951)</name>
    <dbReference type="NCBI Taxonomy" id="1037660"/>
    <lineage>
        <taxon>Eukaryota</taxon>
        <taxon>Fungi</taxon>
        <taxon>Dikarya</taxon>
        <taxon>Basidiomycota</taxon>
        <taxon>Ustilaginomycotina</taxon>
        <taxon>Exobasidiomycetes</taxon>
        <taxon>Georgefischeriales</taxon>
        <taxon>Tilletiariaceae</taxon>
        <taxon>Tilletiaria</taxon>
    </lineage>
</organism>
<feature type="region of interest" description="Disordered" evidence="1">
    <location>
        <begin position="299"/>
        <end position="332"/>
    </location>
</feature>
<feature type="compositionally biased region" description="Basic and acidic residues" evidence="1">
    <location>
        <begin position="320"/>
        <end position="332"/>
    </location>
</feature>
<feature type="region of interest" description="Disordered" evidence="1">
    <location>
        <begin position="1"/>
        <end position="20"/>
    </location>
</feature>
<evidence type="ECO:0000313" key="3">
    <source>
        <dbReference type="Proteomes" id="UP000027361"/>
    </source>
</evidence>
<dbReference type="OrthoDB" id="444127at2759"/>
<accession>A0A066VQE2</accession>
<feature type="compositionally biased region" description="Polar residues" evidence="1">
    <location>
        <begin position="8"/>
        <end position="17"/>
    </location>
</feature>
<dbReference type="PANTHER" id="PTHR46191:SF2">
    <property type="entry name" value="HALOACID DEHALOGENASE-LIKE HYDROLASE DOMAIN-CONTAINING PROTEIN 3"/>
    <property type="match status" value="1"/>
</dbReference>
<protein>
    <recommendedName>
        <fullName evidence="4">HAD-like protein</fullName>
    </recommendedName>
</protein>
<dbReference type="AlphaFoldDB" id="A0A066VQE2"/>
<dbReference type="RefSeq" id="XP_013242568.1">
    <property type="nucleotide sequence ID" value="XM_013387114.1"/>
</dbReference>
<dbReference type="Gene3D" id="1.10.150.720">
    <property type="entry name" value="Haloacid dehalogenase-like hydrolase"/>
    <property type="match status" value="1"/>
</dbReference>
<evidence type="ECO:0000256" key="1">
    <source>
        <dbReference type="SAM" id="MobiDB-lite"/>
    </source>
</evidence>
<evidence type="ECO:0008006" key="4">
    <source>
        <dbReference type="Google" id="ProtNLM"/>
    </source>
</evidence>
<dbReference type="GO" id="GO:0005634">
    <property type="term" value="C:nucleus"/>
    <property type="evidence" value="ECO:0007669"/>
    <property type="project" value="TreeGrafter"/>
</dbReference>
<reference evidence="2 3" key="1">
    <citation type="submission" date="2014-05" db="EMBL/GenBank/DDBJ databases">
        <title>Draft genome sequence of a rare smut relative, Tilletiaria anomala UBC 951.</title>
        <authorList>
            <consortium name="DOE Joint Genome Institute"/>
            <person name="Toome M."/>
            <person name="Kuo A."/>
            <person name="Henrissat B."/>
            <person name="Lipzen A."/>
            <person name="Tritt A."/>
            <person name="Yoshinaga Y."/>
            <person name="Zane M."/>
            <person name="Barry K."/>
            <person name="Grigoriev I.V."/>
            <person name="Spatafora J.W."/>
            <person name="Aimea M.C."/>
        </authorList>
    </citation>
    <scope>NUCLEOTIDE SEQUENCE [LARGE SCALE GENOMIC DNA]</scope>
    <source>
        <strain evidence="2 3">UBC 951</strain>
    </source>
</reference>
<keyword evidence="3" id="KW-1185">Reference proteome</keyword>
<dbReference type="Gene3D" id="3.40.50.1000">
    <property type="entry name" value="HAD superfamily/HAD-like"/>
    <property type="match status" value="1"/>
</dbReference>
<dbReference type="OMA" id="FLANCWH"/>
<comment type="caution">
    <text evidence="2">The sequence shown here is derived from an EMBL/GenBank/DDBJ whole genome shotgun (WGS) entry which is preliminary data.</text>
</comment>
<dbReference type="SUPFAM" id="SSF56784">
    <property type="entry name" value="HAD-like"/>
    <property type="match status" value="1"/>
</dbReference>
<gene>
    <name evidence="2" type="ORF">K437DRAFT_263376</name>
</gene>
<dbReference type="FunCoup" id="A0A066VQE2">
    <property type="interactions" value="169"/>
</dbReference>
<dbReference type="InterPro" id="IPR044924">
    <property type="entry name" value="HAD-SF_hydro_IA_REG-2-like_cap"/>
</dbReference>
<dbReference type="PANTHER" id="PTHR46191">
    <property type="match status" value="1"/>
</dbReference>
<dbReference type="InterPro" id="IPR036412">
    <property type="entry name" value="HAD-like_sf"/>
</dbReference>
<sequence length="360" mass="40297">MHSDASRARSSYTTSGWPSRAGKHSRIRLVLFDAFDTLLKPRKPPHEQYAEEARVHLSGILPPVALTDEAVKASFQAAFKRTWKEHPLYGAHTGLVEKRWPDEWWRLVIERTFPLDETSKGTDTDAARSRSITRLQDALLDRFASSKAYELFEDTLPAFQALQDMTVQVGIASNSDSRILDAMRALRLDHFVNLDLEGPGNSASAESSAITSRGPPPILSYSILAEKPSRKFFEIAVQRATSYMSAASSASSQHGNSDALKRSQVLFIGDHLLEDFRGARDAGLQSLWIRRGFRYSSELQSTSRKGPGAHRSESSSYDGPHNEEAERIFKKEGLTEEERTRVVTSLGEAVQWLKRYNGDV</sequence>
<name>A0A066VQE2_TILAU</name>
<dbReference type="Proteomes" id="UP000027361">
    <property type="component" value="Unassembled WGS sequence"/>
</dbReference>
<dbReference type="InterPro" id="IPR051828">
    <property type="entry name" value="HAD-like_hydrolase_domain"/>
</dbReference>
<dbReference type="InterPro" id="IPR023214">
    <property type="entry name" value="HAD_sf"/>
</dbReference>
<dbReference type="InParanoid" id="A0A066VQE2"/>
<dbReference type="STRING" id="1037660.A0A066VQE2"/>
<dbReference type="Pfam" id="PF00702">
    <property type="entry name" value="Hydrolase"/>
    <property type="match status" value="1"/>
</dbReference>
<dbReference type="EMBL" id="JMSN01000056">
    <property type="protein sequence ID" value="KDN43947.1"/>
    <property type="molecule type" value="Genomic_DNA"/>
</dbReference>
<dbReference type="HOGENOM" id="CLU_045011_8_0_1"/>
<proteinExistence type="predicted"/>